<sequence length="414" mass="45596">MGVTPPPWVASLRALLKTSHGFGWTVREIHGHVQLTHRYPDGSRSSAVLDLPWSPEAATAVAVRVQEIRSRMESQGLGLREASDLLQAPAAAVSGAIDWHDLVERFRKHKVEDTGDVAATTFEAVYRPVMVQTKTVMMTKPIPRDGRALLAALRDRYGGEPGSRGRQIRIQHAAQLLRYAVKELGHPDRWLPPDDLVAFVGKRPKGSSRQPATPVKDHQLVRLLEGIPDPRWRLAVGLLACFGLRPVELKYCRVSGNKLHVNYQKRTARGSSKAGEVSGLDPEGMPDESLRLLRLLESGLVELPPLGNTDKASALAVRQYLERRPAWRALKEEAAATGGRLSPYSFRHGFALRAHELYGLSPRTTAALMRHSLVTHSTHYGHWTDSATLDEAVSRGIVRAKITAAAPAFRGLST</sequence>
<dbReference type="HOGENOM" id="CLU_053698_0_0_3"/>
<dbReference type="STRING" id="292564.Cyagr_2504"/>
<dbReference type="InterPro" id="IPR011010">
    <property type="entry name" value="DNA_brk_join_enz"/>
</dbReference>
<proteinExistence type="predicted"/>
<dbReference type="AlphaFoldDB" id="K9P911"/>
<dbReference type="SUPFAM" id="SSF56349">
    <property type="entry name" value="DNA breaking-rejoining enzymes"/>
    <property type="match status" value="1"/>
</dbReference>
<dbReference type="PROSITE" id="PS51898">
    <property type="entry name" value="TYR_RECOMBINASE"/>
    <property type="match status" value="1"/>
</dbReference>
<accession>K9P911</accession>
<keyword evidence="1" id="KW-0233">DNA recombination</keyword>
<dbReference type="KEGG" id="cgc:Cyagr_2504"/>
<dbReference type="EMBL" id="CP003495">
    <property type="protein sequence ID" value="AFY29610.1"/>
    <property type="molecule type" value="Genomic_DNA"/>
</dbReference>
<protein>
    <recommendedName>
        <fullName evidence="2">Tyr recombinase domain-containing protein</fullName>
    </recommendedName>
</protein>
<dbReference type="InterPro" id="IPR013762">
    <property type="entry name" value="Integrase-like_cat_sf"/>
</dbReference>
<reference evidence="4" key="1">
    <citation type="journal article" date="2013" name="Proc. Natl. Acad. Sci. U.S.A.">
        <title>Improving the coverage of the cyanobacterial phylum using diversity-driven genome sequencing.</title>
        <authorList>
            <person name="Shih P.M."/>
            <person name="Wu D."/>
            <person name="Latifi A."/>
            <person name="Axen S.D."/>
            <person name="Fewer D.P."/>
            <person name="Talla E."/>
            <person name="Calteau A."/>
            <person name="Cai F."/>
            <person name="Tandeau de Marsac N."/>
            <person name="Rippka R."/>
            <person name="Herdman M."/>
            <person name="Sivonen K."/>
            <person name="Coursin T."/>
            <person name="Laurent T."/>
            <person name="Goodwin L."/>
            <person name="Nolan M."/>
            <person name="Davenport K.W."/>
            <person name="Han C.S."/>
            <person name="Rubin E.M."/>
            <person name="Eisen J.A."/>
            <person name="Woyke T."/>
            <person name="Gugger M."/>
            <person name="Kerfeld C.A."/>
        </authorList>
    </citation>
    <scope>NUCLEOTIDE SEQUENCE [LARGE SCALE GENOMIC DNA]</scope>
    <source>
        <strain evidence="4">ATCC 27147 / PCC 6307</strain>
    </source>
</reference>
<evidence type="ECO:0000256" key="1">
    <source>
        <dbReference type="ARBA" id="ARBA00023172"/>
    </source>
</evidence>
<dbReference type="GO" id="GO:0003677">
    <property type="term" value="F:DNA binding"/>
    <property type="evidence" value="ECO:0007669"/>
    <property type="project" value="InterPro"/>
</dbReference>
<evidence type="ECO:0000313" key="4">
    <source>
        <dbReference type="Proteomes" id="UP000010388"/>
    </source>
</evidence>
<name>K9P911_CYAGP</name>
<dbReference type="Gene3D" id="1.10.443.10">
    <property type="entry name" value="Intergrase catalytic core"/>
    <property type="match status" value="1"/>
</dbReference>
<evidence type="ECO:0000259" key="2">
    <source>
        <dbReference type="PROSITE" id="PS51898"/>
    </source>
</evidence>
<feature type="domain" description="Tyr recombinase" evidence="2">
    <location>
        <begin position="209"/>
        <end position="394"/>
    </location>
</feature>
<dbReference type="InterPro" id="IPR002104">
    <property type="entry name" value="Integrase_catalytic"/>
</dbReference>
<dbReference type="Proteomes" id="UP000010388">
    <property type="component" value="Chromosome"/>
</dbReference>
<dbReference type="GO" id="GO:0006310">
    <property type="term" value="P:DNA recombination"/>
    <property type="evidence" value="ECO:0007669"/>
    <property type="project" value="UniProtKB-KW"/>
</dbReference>
<dbReference type="GO" id="GO:0015074">
    <property type="term" value="P:DNA integration"/>
    <property type="evidence" value="ECO:0007669"/>
    <property type="project" value="InterPro"/>
</dbReference>
<evidence type="ECO:0000313" key="3">
    <source>
        <dbReference type="EMBL" id="AFY29610.1"/>
    </source>
</evidence>
<organism evidence="3 4">
    <name type="scientific">Cyanobium gracile (strain ATCC 27147 / PCC 6307)</name>
    <dbReference type="NCBI Taxonomy" id="292564"/>
    <lineage>
        <taxon>Bacteria</taxon>
        <taxon>Bacillati</taxon>
        <taxon>Cyanobacteriota</taxon>
        <taxon>Cyanophyceae</taxon>
        <taxon>Synechococcales</taxon>
        <taxon>Prochlorococcaceae</taxon>
        <taxon>Cyanobium</taxon>
    </lineage>
</organism>
<gene>
    <name evidence="3" type="ordered locus">Cyagr_2504</name>
</gene>
<dbReference type="eggNOG" id="COG0582">
    <property type="taxonomic scope" value="Bacteria"/>
</dbReference>